<keyword evidence="5" id="KW-1185">Reference proteome</keyword>
<proteinExistence type="inferred from homology"/>
<organism evidence="4 5">
    <name type="scientific">Ruficoccus amylovorans</name>
    <dbReference type="NCBI Taxonomy" id="1804625"/>
    <lineage>
        <taxon>Bacteria</taxon>
        <taxon>Pseudomonadati</taxon>
        <taxon>Verrucomicrobiota</taxon>
        <taxon>Opitutia</taxon>
        <taxon>Puniceicoccales</taxon>
        <taxon>Cerasicoccaceae</taxon>
        <taxon>Ruficoccus</taxon>
    </lineage>
</organism>
<dbReference type="GO" id="GO:0015627">
    <property type="term" value="C:type II protein secretion system complex"/>
    <property type="evidence" value="ECO:0007669"/>
    <property type="project" value="TreeGrafter"/>
</dbReference>
<dbReference type="AlphaFoldDB" id="A0A842HGK5"/>
<sequence length="931" mass="100039">MTNILKLPRLTTLACLVLVLTGQVFLASSSMGQSSDTQDKIRLMSSAIRARDAGDLQQAKTDLEELLRLAPNDVNVQRLLMSVNKDIERQSQGQQTVYGQAASVREFSPSSTSSTGVQSTSVVAVAGNPNGELITDAQPYTPPSASAELDAVLEAEAASQEMALDMAKAAMADAKKLIKAERYADADALLADAQSALTLNTATAPTIEKIREMRGDIILDQGNAALKDHNAAEAATYLAQYREKLGDDQRAREFETKVTALENNPWYQNPEELSPDFMQNQSVVDQLMVKARAQMLYGDLEGSAATLREVEARDPNNSAAKGLQIEIMQQLKDSNYLDHSKTRDAMLQEVARSWQRPQIFQLTPTDTGPKTTGTLLEKLARIEIPRVSFAQVPLSRVVETLSELSVEYDKVSEDSKDKGVNIVPANWGGNDPMVSITLRNLSLDKILDFVTQSVDYTWDVQNDAVVVRPGDEGNYLETDFFPISRGVVIRLTGVGESSSGGGSNDPFAPAAPSGGGNSTSDTEQSLLRFFQKAGVPFESTSGSSLAFDGTQLIVTQTPKNLEKMRNILRRYDQPKQVEIEAKFLEVNQGVLDEMAINWNINTPLSAVVGPGTQVQTGNRSLSSAFSINSATSNLVIDQGPVDVGGIVVDPNPLEYPQTPPSLPNTIDLGQAGGLQANVGFSIMGTNVQAVISALSRKQGSDLLSSPRLTVLSGRTAQIVVAQELRYPENYSDIESEVGSTSSSTGSSGSAGVTITAGTPQDFTVRNVGVEMEVTPTVEENQNISLKLEPRVTEFEGFVEYGGTSVAISSGTTVSVPSGFYQPIFSTREVRTEVTVFDGATVVIGGLTREEIKTVNDKVPLLGDIPLLGRLFQSKGETSTKKNLLIFVTANLISPGGSPSGQRLRNVEANSLFQNPILVTPGGGISREISEQ</sequence>
<evidence type="ECO:0000313" key="5">
    <source>
        <dbReference type="Proteomes" id="UP000546464"/>
    </source>
</evidence>
<feature type="region of interest" description="Disordered" evidence="2">
    <location>
        <begin position="495"/>
        <end position="522"/>
    </location>
</feature>
<gene>
    <name evidence="4" type="ORF">H5P28_10470</name>
</gene>
<dbReference type="PANTHER" id="PTHR30332">
    <property type="entry name" value="PROBABLE GENERAL SECRETION PATHWAY PROTEIN D"/>
    <property type="match status" value="1"/>
</dbReference>
<dbReference type="InterPro" id="IPR011990">
    <property type="entry name" value="TPR-like_helical_dom_sf"/>
</dbReference>
<dbReference type="SUPFAM" id="SSF48452">
    <property type="entry name" value="TPR-like"/>
    <property type="match status" value="2"/>
</dbReference>
<accession>A0A842HGK5</accession>
<dbReference type="GO" id="GO:0009306">
    <property type="term" value="P:protein secretion"/>
    <property type="evidence" value="ECO:0007669"/>
    <property type="project" value="InterPro"/>
</dbReference>
<dbReference type="RefSeq" id="WP_185675654.1">
    <property type="nucleotide sequence ID" value="NZ_JACHVB010000032.1"/>
</dbReference>
<evidence type="ECO:0000313" key="4">
    <source>
        <dbReference type="EMBL" id="MBC2594684.1"/>
    </source>
</evidence>
<name>A0A842HGK5_9BACT</name>
<feature type="compositionally biased region" description="Low complexity" evidence="2">
    <location>
        <begin position="736"/>
        <end position="756"/>
    </location>
</feature>
<evidence type="ECO:0000259" key="3">
    <source>
        <dbReference type="Pfam" id="PF00263"/>
    </source>
</evidence>
<dbReference type="PANTHER" id="PTHR30332:SF17">
    <property type="entry name" value="TYPE IV PILIATION SYSTEM PROTEIN DR_0774-RELATED"/>
    <property type="match status" value="1"/>
</dbReference>
<reference evidence="4 5" key="1">
    <citation type="submission" date="2020-07" db="EMBL/GenBank/DDBJ databases">
        <authorList>
            <person name="Feng X."/>
        </authorList>
    </citation>
    <scope>NUCLEOTIDE SEQUENCE [LARGE SCALE GENOMIC DNA]</scope>
    <source>
        <strain evidence="4 5">JCM31066</strain>
    </source>
</reference>
<feature type="domain" description="Type II/III secretion system secretin-like" evidence="3">
    <location>
        <begin position="693"/>
        <end position="892"/>
    </location>
</feature>
<dbReference type="InterPro" id="IPR050810">
    <property type="entry name" value="Bact_Secretion_Sys_Channel"/>
</dbReference>
<dbReference type="Proteomes" id="UP000546464">
    <property type="component" value="Unassembled WGS sequence"/>
</dbReference>
<feature type="region of interest" description="Disordered" evidence="2">
    <location>
        <begin position="734"/>
        <end position="756"/>
    </location>
</feature>
<dbReference type="InterPro" id="IPR004846">
    <property type="entry name" value="T2SS/T3SS_dom"/>
</dbReference>
<evidence type="ECO:0000256" key="1">
    <source>
        <dbReference type="RuleBase" id="RU004003"/>
    </source>
</evidence>
<comment type="similarity">
    <text evidence="1">Belongs to the bacterial secretin family.</text>
</comment>
<comment type="caution">
    <text evidence="4">The sequence shown here is derived from an EMBL/GenBank/DDBJ whole genome shotgun (WGS) entry which is preliminary data.</text>
</comment>
<evidence type="ECO:0000256" key="2">
    <source>
        <dbReference type="SAM" id="MobiDB-lite"/>
    </source>
</evidence>
<dbReference type="Pfam" id="PF00263">
    <property type="entry name" value="Secretin"/>
    <property type="match status" value="1"/>
</dbReference>
<protein>
    <submittedName>
        <fullName evidence="4">Type II secretory pathway, component PulD</fullName>
    </submittedName>
</protein>
<dbReference type="EMBL" id="JACHVB010000032">
    <property type="protein sequence ID" value="MBC2594684.1"/>
    <property type="molecule type" value="Genomic_DNA"/>
</dbReference>